<feature type="region of interest" description="Disordered" evidence="1">
    <location>
        <begin position="1"/>
        <end position="80"/>
    </location>
</feature>
<dbReference type="Proteomes" id="UP000799324">
    <property type="component" value="Unassembled WGS sequence"/>
</dbReference>
<feature type="compositionally biased region" description="Basic and acidic residues" evidence="1">
    <location>
        <begin position="1"/>
        <end position="29"/>
    </location>
</feature>
<accession>A0A6A6T434</accession>
<gene>
    <name evidence="2" type="ORF">K491DRAFT_694146</name>
</gene>
<protein>
    <submittedName>
        <fullName evidence="2">Uncharacterized protein</fullName>
    </submittedName>
</protein>
<evidence type="ECO:0000313" key="2">
    <source>
        <dbReference type="EMBL" id="KAF2654067.1"/>
    </source>
</evidence>
<reference evidence="2" key="1">
    <citation type="journal article" date="2020" name="Stud. Mycol.">
        <title>101 Dothideomycetes genomes: a test case for predicting lifestyles and emergence of pathogens.</title>
        <authorList>
            <person name="Haridas S."/>
            <person name="Albert R."/>
            <person name="Binder M."/>
            <person name="Bloem J."/>
            <person name="Labutti K."/>
            <person name="Salamov A."/>
            <person name="Andreopoulos B."/>
            <person name="Baker S."/>
            <person name="Barry K."/>
            <person name="Bills G."/>
            <person name="Bluhm B."/>
            <person name="Cannon C."/>
            <person name="Castanera R."/>
            <person name="Culley D."/>
            <person name="Daum C."/>
            <person name="Ezra D."/>
            <person name="Gonzalez J."/>
            <person name="Henrissat B."/>
            <person name="Kuo A."/>
            <person name="Liang C."/>
            <person name="Lipzen A."/>
            <person name="Lutzoni F."/>
            <person name="Magnuson J."/>
            <person name="Mondo S."/>
            <person name="Nolan M."/>
            <person name="Ohm R."/>
            <person name="Pangilinan J."/>
            <person name="Park H.-J."/>
            <person name="Ramirez L."/>
            <person name="Alfaro M."/>
            <person name="Sun H."/>
            <person name="Tritt A."/>
            <person name="Yoshinaga Y."/>
            <person name="Zwiers L.-H."/>
            <person name="Turgeon B."/>
            <person name="Goodwin S."/>
            <person name="Spatafora J."/>
            <person name="Crous P."/>
            <person name="Grigoriev I."/>
        </authorList>
    </citation>
    <scope>NUCLEOTIDE SEQUENCE</scope>
    <source>
        <strain evidence="2">CBS 122681</strain>
    </source>
</reference>
<evidence type="ECO:0000256" key="1">
    <source>
        <dbReference type="SAM" id="MobiDB-lite"/>
    </source>
</evidence>
<proteinExistence type="predicted"/>
<dbReference type="EMBL" id="MU004370">
    <property type="protein sequence ID" value="KAF2654067.1"/>
    <property type="molecule type" value="Genomic_DNA"/>
</dbReference>
<dbReference type="AlphaFoldDB" id="A0A6A6T434"/>
<dbReference type="OrthoDB" id="5313204at2759"/>
<organism evidence="2 3">
    <name type="scientific">Lophiostoma macrostomum CBS 122681</name>
    <dbReference type="NCBI Taxonomy" id="1314788"/>
    <lineage>
        <taxon>Eukaryota</taxon>
        <taxon>Fungi</taxon>
        <taxon>Dikarya</taxon>
        <taxon>Ascomycota</taxon>
        <taxon>Pezizomycotina</taxon>
        <taxon>Dothideomycetes</taxon>
        <taxon>Pleosporomycetidae</taxon>
        <taxon>Pleosporales</taxon>
        <taxon>Lophiostomataceae</taxon>
        <taxon>Lophiostoma</taxon>
    </lineage>
</organism>
<evidence type="ECO:0000313" key="3">
    <source>
        <dbReference type="Proteomes" id="UP000799324"/>
    </source>
</evidence>
<keyword evidence="3" id="KW-1185">Reference proteome</keyword>
<sequence>MSGIKEKLKDALHLNKKDKEDRNAGEPDFSHSTAFGEHGETVTSGGRESFDSELAAMDPKEREDYLKEFADAEKDDNWTPKKGSLLEKLIARGNKKTEDELAAEHQLRGEKKLAQQEGIIR</sequence>
<feature type="compositionally biased region" description="Basic and acidic residues" evidence="1">
    <location>
        <begin position="58"/>
        <end position="79"/>
    </location>
</feature>
<name>A0A6A6T434_9PLEO</name>